<feature type="non-terminal residue" evidence="3">
    <location>
        <position position="1"/>
    </location>
</feature>
<evidence type="ECO:0000256" key="2">
    <source>
        <dbReference type="SAM" id="MobiDB-lite"/>
    </source>
</evidence>
<evidence type="ECO:0000313" key="4">
    <source>
        <dbReference type="Proteomes" id="UP001159427"/>
    </source>
</evidence>
<feature type="compositionally biased region" description="Basic and acidic residues" evidence="2">
    <location>
        <begin position="140"/>
        <end position="160"/>
    </location>
</feature>
<comment type="caution">
    <text evidence="3">The sequence shown here is derived from an EMBL/GenBank/DDBJ whole genome shotgun (WGS) entry which is preliminary data.</text>
</comment>
<evidence type="ECO:0008006" key="5">
    <source>
        <dbReference type="Google" id="ProtNLM"/>
    </source>
</evidence>
<feature type="coiled-coil region" evidence="1">
    <location>
        <begin position="170"/>
        <end position="201"/>
    </location>
</feature>
<evidence type="ECO:0000256" key="1">
    <source>
        <dbReference type="SAM" id="Coils"/>
    </source>
</evidence>
<keyword evidence="4" id="KW-1185">Reference proteome</keyword>
<accession>A0ABN8SK79</accession>
<keyword evidence="1" id="KW-0175">Coiled coil</keyword>
<name>A0ABN8SK79_9CNID</name>
<dbReference type="PANTHER" id="PTHR33309">
    <property type="entry name" value="KERATIN, ULTRA HIGH-SULFUR MATRIX PROTEIN-LIKE"/>
    <property type="match status" value="1"/>
</dbReference>
<reference evidence="3 4" key="1">
    <citation type="submission" date="2022-05" db="EMBL/GenBank/DDBJ databases">
        <authorList>
            <consortium name="Genoscope - CEA"/>
            <person name="William W."/>
        </authorList>
    </citation>
    <scope>NUCLEOTIDE SEQUENCE [LARGE SCALE GENOMIC DNA]</scope>
</reference>
<gene>
    <name evidence="3" type="ORF">PEVE_00023001</name>
</gene>
<feature type="compositionally biased region" description="Basic and acidic residues" evidence="2">
    <location>
        <begin position="102"/>
        <end position="128"/>
    </location>
</feature>
<protein>
    <recommendedName>
        <fullName evidence="5">Myb-like domain-containing protein</fullName>
    </recommendedName>
</protein>
<organism evidence="3 4">
    <name type="scientific">Porites evermanni</name>
    <dbReference type="NCBI Taxonomy" id="104178"/>
    <lineage>
        <taxon>Eukaryota</taxon>
        <taxon>Metazoa</taxon>
        <taxon>Cnidaria</taxon>
        <taxon>Anthozoa</taxon>
        <taxon>Hexacorallia</taxon>
        <taxon>Scleractinia</taxon>
        <taxon>Fungiina</taxon>
        <taxon>Poritidae</taxon>
        <taxon>Porites</taxon>
    </lineage>
</organism>
<sequence length="241" mass="28920">KRKLFIWKRQHDSCLLREVLHLEPYNQKQSDRGRVWRVIAENLNTNTQHDFKTTDRSCRDRFNKLMEEFEKKDQEEKKASGVDAEYDEIMQLCGDIKERIEESREVTEAEKKKQEQEKTMASDMRHIAMETLAGTKKRKEPSGEENPKRSSRRKSVDTLKYLKESMDVKKQQMEDEKELRQRELKVREDELKQQQQQQQARTQFMMQMLQNQNALLDPFESHTSIYREKLCNSTELTGRKS</sequence>
<proteinExistence type="predicted"/>
<evidence type="ECO:0000313" key="3">
    <source>
        <dbReference type="EMBL" id="CAH3191974.1"/>
    </source>
</evidence>
<dbReference type="PANTHER" id="PTHR33309:SF1">
    <property type="entry name" value="MYB_SANT-LIKE DNA-BINDING DOMAIN-CONTAINING PROTEIN"/>
    <property type="match status" value="1"/>
</dbReference>
<feature type="region of interest" description="Disordered" evidence="2">
    <location>
        <begin position="102"/>
        <end position="160"/>
    </location>
</feature>
<dbReference type="Proteomes" id="UP001159427">
    <property type="component" value="Unassembled WGS sequence"/>
</dbReference>
<dbReference type="EMBL" id="CALNXI010003052">
    <property type="protein sequence ID" value="CAH3191974.1"/>
    <property type="molecule type" value="Genomic_DNA"/>
</dbReference>